<sequence>MSGFAFLRALRPRVRLCAAPHAAAAAAALAGVSFCAAPPSRDPNFDSRFVPQAIAPSPPAAAPAAPATAVGASSRGEISTHVISKLGKESVDGAAVRVSFHSDLHASVHSAGWVLVGERHLSANGGVDDLVPVGALQRGLYLLEFDFGGVDAAARQLFRKTGDGKYVSLNPTGFFLAPQCAVTVKVEDANSLNHLVLSVGDKELTVRPGVRAH</sequence>
<protein>
    <submittedName>
        <fullName evidence="1">Uncharacterized protein</fullName>
    </submittedName>
</protein>
<evidence type="ECO:0000313" key="1">
    <source>
        <dbReference type="EMBL" id="KAL1498924.1"/>
    </source>
</evidence>
<accession>A0AB34IFG7</accession>
<reference evidence="1 2" key="1">
    <citation type="journal article" date="2024" name="Science">
        <title>Giant polyketide synthase enzymes in the biosynthesis of giant marine polyether toxins.</title>
        <authorList>
            <person name="Fallon T.R."/>
            <person name="Shende V.V."/>
            <person name="Wierzbicki I.H."/>
            <person name="Pendleton A.L."/>
            <person name="Watervoot N.F."/>
            <person name="Auber R.P."/>
            <person name="Gonzalez D.J."/>
            <person name="Wisecaver J.H."/>
            <person name="Moore B.S."/>
        </authorList>
    </citation>
    <scope>NUCLEOTIDE SEQUENCE [LARGE SCALE GENOMIC DNA]</scope>
    <source>
        <strain evidence="1 2">12B1</strain>
    </source>
</reference>
<keyword evidence="2" id="KW-1185">Reference proteome</keyword>
<dbReference type="Proteomes" id="UP001515480">
    <property type="component" value="Unassembled WGS sequence"/>
</dbReference>
<name>A0AB34IFG7_PRYPA</name>
<gene>
    <name evidence="1" type="ORF">AB1Y20_013445</name>
</gene>
<proteinExistence type="predicted"/>
<organism evidence="1 2">
    <name type="scientific">Prymnesium parvum</name>
    <name type="common">Toxic golden alga</name>
    <dbReference type="NCBI Taxonomy" id="97485"/>
    <lineage>
        <taxon>Eukaryota</taxon>
        <taxon>Haptista</taxon>
        <taxon>Haptophyta</taxon>
        <taxon>Prymnesiophyceae</taxon>
        <taxon>Prymnesiales</taxon>
        <taxon>Prymnesiaceae</taxon>
        <taxon>Prymnesium</taxon>
    </lineage>
</organism>
<evidence type="ECO:0000313" key="2">
    <source>
        <dbReference type="Proteomes" id="UP001515480"/>
    </source>
</evidence>
<dbReference type="AlphaFoldDB" id="A0AB34IFG7"/>
<dbReference type="EMBL" id="JBGBPQ010000026">
    <property type="protein sequence ID" value="KAL1498924.1"/>
    <property type="molecule type" value="Genomic_DNA"/>
</dbReference>
<comment type="caution">
    <text evidence="1">The sequence shown here is derived from an EMBL/GenBank/DDBJ whole genome shotgun (WGS) entry which is preliminary data.</text>
</comment>